<reference evidence="2 3" key="1">
    <citation type="journal article" date="2020" name="Nature">
        <title>Six reference-quality genomes reveal evolution of bat adaptations.</title>
        <authorList>
            <person name="Jebb D."/>
            <person name="Huang Z."/>
            <person name="Pippel M."/>
            <person name="Hughes G.M."/>
            <person name="Lavrichenko K."/>
            <person name="Devanna P."/>
            <person name="Winkler S."/>
            <person name="Jermiin L.S."/>
            <person name="Skirmuntt E.C."/>
            <person name="Katzourakis A."/>
            <person name="Burkitt-Gray L."/>
            <person name="Ray D.A."/>
            <person name="Sullivan K.A.M."/>
            <person name="Roscito J.G."/>
            <person name="Kirilenko B.M."/>
            <person name="Davalos L.M."/>
            <person name="Corthals A.P."/>
            <person name="Power M.L."/>
            <person name="Jones G."/>
            <person name="Ransome R.D."/>
            <person name="Dechmann D.K.N."/>
            <person name="Locatelli A.G."/>
            <person name="Puechmaille S.J."/>
            <person name="Fedrigo O."/>
            <person name="Jarvis E.D."/>
            <person name="Hiller M."/>
            <person name="Vernes S.C."/>
            <person name="Myers E.W."/>
            <person name="Teeling E.C."/>
        </authorList>
    </citation>
    <scope>NUCLEOTIDE SEQUENCE [LARGE SCALE GENOMIC DNA]</scope>
    <source>
        <strain evidence="2">MMolMol1</strain>
        <tissue evidence="2">Muscle</tissue>
    </source>
</reference>
<keyword evidence="1" id="KW-0812">Transmembrane</keyword>
<gene>
    <name evidence="2" type="ORF">HJG59_011540</name>
</gene>
<dbReference type="Proteomes" id="UP000550707">
    <property type="component" value="Unassembled WGS sequence"/>
</dbReference>
<proteinExistence type="predicted"/>
<keyword evidence="1" id="KW-1133">Transmembrane helix</keyword>
<sequence>MQPKSTQPSLCWSSRWPAVAEIQCIGPSGGCLCDWCHFPRNRTSALAPATARGYVCMMAGPANCAGEPGFGFQPQTSQGNLLTAELPTNCSLWGPHQPSPPSTPPARLRWAPLYILGFKGSFQVVFSWLFWVTFLYFSCNSNFFLGDGQCSFHSMHCPFSSFLVSIFVGTRSTFIDKSSESSL</sequence>
<evidence type="ECO:0000256" key="1">
    <source>
        <dbReference type="SAM" id="Phobius"/>
    </source>
</evidence>
<protein>
    <submittedName>
        <fullName evidence="2">Uncharacterized protein</fullName>
    </submittedName>
</protein>
<accession>A0A7J8GL20</accession>
<dbReference type="EMBL" id="JACASF010000009">
    <property type="protein sequence ID" value="KAF6460637.1"/>
    <property type="molecule type" value="Genomic_DNA"/>
</dbReference>
<evidence type="ECO:0000313" key="2">
    <source>
        <dbReference type="EMBL" id="KAF6460637.1"/>
    </source>
</evidence>
<feature type="transmembrane region" description="Helical" evidence="1">
    <location>
        <begin position="113"/>
        <end position="137"/>
    </location>
</feature>
<evidence type="ECO:0000313" key="3">
    <source>
        <dbReference type="Proteomes" id="UP000550707"/>
    </source>
</evidence>
<comment type="caution">
    <text evidence="2">The sequence shown here is derived from an EMBL/GenBank/DDBJ whole genome shotgun (WGS) entry which is preliminary data.</text>
</comment>
<name>A0A7J8GL20_MOLMO</name>
<keyword evidence="3" id="KW-1185">Reference proteome</keyword>
<keyword evidence="1" id="KW-0472">Membrane</keyword>
<dbReference type="AlphaFoldDB" id="A0A7J8GL20"/>
<organism evidence="2 3">
    <name type="scientific">Molossus molossus</name>
    <name type="common">Pallas' mastiff bat</name>
    <name type="synonym">Vespertilio molossus</name>
    <dbReference type="NCBI Taxonomy" id="27622"/>
    <lineage>
        <taxon>Eukaryota</taxon>
        <taxon>Metazoa</taxon>
        <taxon>Chordata</taxon>
        <taxon>Craniata</taxon>
        <taxon>Vertebrata</taxon>
        <taxon>Euteleostomi</taxon>
        <taxon>Mammalia</taxon>
        <taxon>Eutheria</taxon>
        <taxon>Laurasiatheria</taxon>
        <taxon>Chiroptera</taxon>
        <taxon>Yangochiroptera</taxon>
        <taxon>Molossidae</taxon>
        <taxon>Molossus</taxon>
    </lineage>
</organism>
<dbReference type="InParanoid" id="A0A7J8GL20"/>